<keyword evidence="3" id="KW-1185">Reference proteome</keyword>
<feature type="region of interest" description="Disordered" evidence="1">
    <location>
        <begin position="173"/>
        <end position="195"/>
    </location>
</feature>
<gene>
    <name evidence="2" type="ORF">FPE_LOCUS12139</name>
</gene>
<reference evidence="2" key="1">
    <citation type="submission" date="2023-05" db="EMBL/GenBank/DDBJ databases">
        <authorList>
            <person name="Huff M."/>
        </authorList>
    </citation>
    <scope>NUCLEOTIDE SEQUENCE</scope>
</reference>
<organism evidence="2 3">
    <name type="scientific">Fraxinus pennsylvanica</name>
    <dbReference type="NCBI Taxonomy" id="56036"/>
    <lineage>
        <taxon>Eukaryota</taxon>
        <taxon>Viridiplantae</taxon>
        <taxon>Streptophyta</taxon>
        <taxon>Embryophyta</taxon>
        <taxon>Tracheophyta</taxon>
        <taxon>Spermatophyta</taxon>
        <taxon>Magnoliopsida</taxon>
        <taxon>eudicotyledons</taxon>
        <taxon>Gunneridae</taxon>
        <taxon>Pentapetalae</taxon>
        <taxon>asterids</taxon>
        <taxon>lamiids</taxon>
        <taxon>Lamiales</taxon>
        <taxon>Oleaceae</taxon>
        <taxon>Oleeae</taxon>
        <taxon>Fraxinus</taxon>
    </lineage>
</organism>
<name>A0AAD2DSI5_9LAMI</name>
<evidence type="ECO:0000256" key="1">
    <source>
        <dbReference type="SAM" id="MobiDB-lite"/>
    </source>
</evidence>
<dbReference type="PANTHER" id="PTHR35282">
    <property type="entry name" value="F5D14.24 PROTEIN"/>
    <property type="match status" value="1"/>
</dbReference>
<evidence type="ECO:0000313" key="2">
    <source>
        <dbReference type="EMBL" id="CAI9764709.1"/>
    </source>
</evidence>
<dbReference type="PANTHER" id="PTHR35282:SF2">
    <property type="entry name" value="F5D14.24 PROTEIN"/>
    <property type="match status" value="1"/>
</dbReference>
<dbReference type="AlphaFoldDB" id="A0AAD2DSI5"/>
<dbReference type="Proteomes" id="UP000834106">
    <property type="component" value="Chromosome 7"/>
</dbReference>
<dbReference type="GO" id="GO:0007064">
    <property type="term" value="P:mitotic sister chromatid cohesion"/>
    <property type="evidence" value="ECO:0007669"/>
    <property type="project" value="InterPro"/>
</dbReference>
<dbReference type="EMBL" id="OU503042">
    <property type="protein sequence ID" value="CAI9764709.1"/>
    <property type="molecule type" value="Genomic_DNA"/>
</dbReference>
<feature type="region of interest" description="Disordered" evidence="1">
    <location>
        <begin position="200"/>
        <end position="219"/>
    </location>
</feature>
<dbReference type="GO" id="GO:0031390">
    <property type="term" value="C:Ctf18 RFC-like complex"/>
    <property type="evidence" value="ECO:0007669"/>
    <property type="project" value="InterPro"/>
</dbReference>
<accession>A0AAD2DSI5</accession>
<proteinExistence type="predicted"/>
<dbReference type="InterPro" id="IPR049198">
    <property type="entry name" value="DUF6865"/>
</dbReference>
<sequence>MREKTNTGLYKWDDLVDKVQASDEELRSGQLALLAVEIDGCWRILDDEYMDMILNMLLHDVILNDWSFNALNEDEVLGALETDGFPRYSALLESLCRYTTKVAEKLQHLSDNYDAELLYSPASTKTSILSTKEKDHHFMDKKEVCKEVSEDVTRESLIAISYRLPEKELISEQSPKKLDNEKVVQPLKHDGDEKYRSKLMSISNSQSPDMKILPGQIDG</sequence>
<protein>
    <submittedName>
        <fullName evidence="2">Uncharacterized protein</fullName>
    </submittedName>
</protein>
<evidence type="ECO:0000313" key="3">
    <source>
        <dbReference type="Proteomes" id="UP000834106"/>
    </source>
</evidence>
<dbReference type="Pfam" id="PF21737">
    <property type="entry name" value="DUF6865"/>
    <property type="match status" value="1"/>
</dbReference>